<reference evidence="3 4" key="1">
    <citation type="submission" date="2018-04" db="EMBL/GenBank/DDBJ databases">
        <title>Novel actinobacteria from marine sediment.</title>
        <authorList>
            <person name="Ng Z.Y."/>
            <person name="Tan G.Y.A."/>
        </authorList>
    </citation>
    <scope>NUCLEOTIDE SEQUENCE [LARGE SCALE GENOMIC DNA]</scope>
    <source>
        <strain evidence="3 4">TPS81</strain>
    </source>
</reference>
<evidence type="ECO:0000313" key="4">
    <source>
        <dbReference type="Proteomes" id="UP000253318"/>
    </source>
</evidence>
<dbReference type="SMART" id="SM00867">
    <property type="entry name" value="YceI"/>
    <property type="match status" value="1"/>
</dbReference>
<dbReference type="Gene3D" id="2.40.128.110">
    <property type="entry name" value="Lipid/polyisoprenoid-binding, YceI-like"/>
    <property type="match status" value="1"/>
</dbReference>
<gene>
    <name evidence="3" type="ORF">DEF24_14325</name>
</gene>
<accession>A0A368T459</accession>
<dbReference type="Pfam" id="PF04264">
    <property type="entry name" value="YceI"/>
    <property type="match status" value="1"/>
</dbReference>
<organism evidence="3 4">
    <name type="scientific">Marinitenerispora sediminis</name>
    <dbReference type="NCBI Taxonomy" id="1931232"/>
    <lineage>
        <taxon>Bacteria</taxon>
        <taxon>Bacillati</taxon>
        <taxon>Actinomycetota</taxon>
        <taxon>Actinomycetes</taxon>
        <taxon>Streptosporangiales</taxon>
        <taxon>Nocardiopsidaceae</taxon>
        <taxon>Marinitenerispora</taxon>
    </lineage>
</organism>
<dbReference type="SUPFAM" id="SSF101874">
    <property type="entry name" value="YceI-like"/>
    <property type="match status" value="1"/>
</dbReference>
<comment type="caution">
    <text evidence="3">The sequence shown here is derived from an EMBL/GenBank/DDBJ whole genome shotgun (WGS) entry which is preliminary data.</text>
</comment>
<dbReference type="InterPro" id="IPR007372">
    <property type="entry name" value="Lipid/polyisoprenoid-bd_YceI"/>
</dbReference>
<comment type="similarity">
    <text evidence="1">Belongs to the UPF0312 family.</text>
</comment>
<feature type="domain" description="Lipid/polyisoprenoid-binding YceI-like" evidence="2">
    <location>
        <begin position="31"/>
        <end position="201"/>
    </location>
</feature>
<evidence type="ECO:0000259" key="2">
    <source>
        <dbReference type="SMART" id="SM00867"/>
    </source>
</evidence>
<sequence length="223" mass="25006">MDSGGGEFGRLYVVRDGDPRARTVRIPRADTWYVDPVHSTIGFAAGMQDLVRIRGRFGKVSGVVWIADNPERSSASVTVETASIDTGIERRDNHLRSPDFLDAARFPTMTWQGHRAEPTEDPEVWVFHGDLTLKEVTRPVPLVGRFLGERPYPFGDAALASFTGSGRLDRFDFGIDTFPPLPGMKLFVGRHIEIELDVALINTDIRFFTERFLAGKRSTIDQR</sequence>
<dbReference type="AlphaFoldDB" id="A0A368T459"/>
<dbReference type="PANTHER" id="PTHR34406:SF1">
    <property type="entry name" value="PROTEIN YCEI"/>
    <property type="match status" value="1"/>
</dbReference>
<name>A0A368T459_9ACTN</name>
<protein>
    <recommendedName>
        <fullName evidence="2">Lipid/polyisoprenoid-binding YceI-like domain-containing protein</fullName>
    </recommendedName>
</protein>
<evidence type="ECO:0000313" key="3">
    <source>
        <dbReference type="EMBL" id="RCV58040.1"/>
    </source>
</evidence>
<dbReference type="InterPro" id="IPR036761">
    <property type="entry name" value="TTHA0802/YceI-like_sf"/>
</dbReference>
<keyword evidence="4" id="KW-1185">Reference proteome</keyword>
<dbReference type="Proteomes" id="UP000253318">
    <property type="component" value="Unassembled WGS sequence"/>
</dbReference>
<proteinExistence type="inferred from homology"/>
<dbReference type="EMBL" id="QEIN01000103">
    <property type="protein sequence ID" value="RCV58040.1"/>
    <property type="molecule type" value="Genomic_DNA"/>
</dbReference>
<dbReference type="PANTHER" id="PTHR34406">
    <property type="entry name" value="PROTEIN YCEI"/>
    <property type="match status" value="1"/>
</dbReference>
<evidence type="ECO:0000256" key="1">
    <source>
        <dbReference type="ARBA" id="ARBA00008812"/>
    </source>
</evidence>